<evidence type="ECO:0000313" key="1">
    <source>
        <dbReference type="Proteomes" id="UP000887579"/>
    </source>
</evidence>
<dbReference type="Proteomes" id="UP000887579">
    <property type="component" value="Unplaced"/>
</dbReference>
<proteinExistence type="predicted"/>
<dbReference type="WBParaSite" id="ES5_v2.g14657.t1">
    <property type="protein sequence ID" value="ES5_v2.g14657.t1"/>
    <property type="gene ID" value="ES5_v2.g14657"/>
</dbReference>
<organism evidence="1 2">
    <name type="scientific">Panagrolaimus sp. ES5</name>
    <dbReference type="NCBI Taxonomy" id="591445"/>
    <lineage>
        <taxon>Eukaryota</taxon>
        <taxon>Metazoa</taxon>
        <taxon>Ecdysozoa</taxon>
        <taxon>Nematoda</taxon>
        <taxon>Chromadorea</taxon>
        <taxon>Rhabditida</taxon>
        <taxon>Tylenchina</taxon>
        <taxon>Panagrolaimomorpha</taxon>
        <taxon>Panagrolaimoidea</taxon>
        <taxon>Panagrolaimidae</taxon>
        <taxon>Panagrolaimus</taxon>
    </lineage>
</organism>
<protein>
    <submittedName>
        <fullName evidence="2">Uncharacterized protein</fullName>
    </submittedName>
</protein>
<reference evidence="2" key="1">
    <citation type="submission" date="2022-11" db="UniProtKB">
        <authorList>
            <consortium name="WormBaseParasite"/>
        </authorList>
    </citation>
    <scope>IDENTIFICATION</scope>
</reference>
<accession>A0AC34FC16</accession>
<sequence length="142" mass="15452">MLFNTTSEGIEFHFDENNGNLYVNKGKDETKFTTVPPLYITMYRAFGENTVKAIEFKSHDCDGLIYGGNLLTTTPSALPSFPTGCKSKCLCQSDVGNKISFNGTLGTVESGAMMNYNFNGAIFTASILSFGFSYILSNFVAA</sequence>
<name>A0AC34FC16_9BILA</name>
<evidence type="ECO:0000313" key="2">
    <source>
        <dbReference type="WBParaSite" id="ES5_v2.g14657.t1"/>
    </source>
</evidence>